<reference evidence="3 4" key="1">
    <citation type="submission" date="2017-12" db="EMBL/GenBank/DDBJ databases">
        <title>Comparative genomics of Botrytis spp.</title>
        <authorList>
            <person name="Valero-Jimenez C.A."/>
            <person name="Tapia P."/>
            <person name="Veloso J."/>
            <person name="Silva-Moreno E."/>
            <person name="Staats M."/>
            <person name="Valdes J.H."/>
            <person name="Van Kan J.A.L."/>
        </authorList>
    </citation>
    <scope>NUCLEOTIDE SEQUENCE [LARGE SCALE GENOMIC DNA]</scope>
    <source>
        <strain evidence="3 4">Bh0001</strain>
    </source>
</reference>
<keyword evidence="4" id="KW-1185">Reference proteome</keyword>
<comment type="caution">
    <text evidence="3">The sequence shown here is derived from an EMBL/GenBank/DDBJ whole genome shotgun (WGS) entry which is preliminary data.</text>
</comment>
<evidence type="ECO:0000313" key="4">
    <source>
        <dbReference type="Proteomes" id="UP000297814"/>
    </source>
</evidence>
<dbReference type="EMBL" id="PQXK01000076">
    <property type="protein sequence ID" value="TGO38364.1"/>
    <property type="molecule type" value="Genomic_DNA"/>
</dbReference>
<evidence type="ECO:0000256" key="1">
    <source>
        <dbReference type="SAM" id="MobiDB-lite"/>
    </source>
</evidence>
<dbReference type="AlphaFoldDB" id="A0A4Z1GN33"/>
<keyword evidence="2" id="KW-0812">Transmembrane</keyword>
<dbReference type="Proteomes" id="UP000297814">
    <property type="component" value="Unassembled WGS sequence"/>
</dbReference>
<keyword evidence="2" id="KW-0472">Membrane</keyword>
<feature type="region of interest" description="Disordered" evidence="1">
    <location>
        <begin position="156"/>
        <end position="202"/>
    </location>
</feature>
<feature type="transmembrane region" description="Helical" evidence="2">
    <location>
        <begin position="213"/>
        <end position="233"/>
    </location>
</feature>
<feature type="compositionally biased region" description="Acidic residues" evidence="1">
    <location>
        <begin position="160"/>
        <end position="177"/>
    </location>
</feature>
<evidence type="ECO:0000256" key="2">
    <source>
        <dbReference type="SAM" id="Phobius"/>
    </source>
</evidence>
<keyword evidence="2" id="KW-1133">Transmembrane helix</keyword>
<name>A0A4Z1GN33_9HELO</name>
<organism evidence="3 4">
    <name type="scientific">Botrytis hyacinthi</name>
    <dbReference type="NCBI Taxonomy" id="278943"/>
    <lineage>
        <taxon>Eukaryota</taxon>
        <taxon>Fungi</taxon>
        <taxon>Dikarya</taxon>
        <taxon>Ascomycota</taxon>
        <taxon>Pezizomycotina</taxon>
        <taxon>Leotiomycetes</taxon>
        <taxon>Helotiales</taxon>
        <taxon>Sclerotiniaceae</taxon>
        <taxon>Botrytis</taxon>
    </lineage>
</organism>
<sequence>MPPKKVVKAPAKGKKASADLAAAAAAANSSSSTSTTAATTITATAATVVASCEPRNISDRTLKCEAKGIPWFIGTMRENINQALCRTEKTIKSSEKWQAANPADKKAMVQAARSQKEQQERDRGFDWREAARNMGFQAKGDNFLWREGCLIYGTAGASDPTEEKEEEELPFSLPDDEPTIKKRHRDDEDDDEDDPNGNYTKRYMSRSIPRQTVAAAFVLSFLLLVFSTVVLFVSPLPSATLSRNQANVLKTRLFIKLPEGAVSGLVWSNPRVAGSNQLISPLLHQIHTCQDFLT</sequence>
<evidence type="ECO:0000313" key="3">
    <source>
        <dbReference type="EMBL" id="TGO38364.1"/>
    </source>
</evidence>
<protein>
    <submittedName>
        <fullName evidence="3">Uncharacterized protein</fullName>
    </submittedName>
</protein>
<proteinExistence type="predicted"/>
<gene>
    <name evidence="3" type="ORF">BHYA_0076g00150</name>
</gene>
<accession>A0A4Z1GN33</accession>